<dbReference type="Gramene" id="AET5Gv20955800.5">
    <property type="protein sequence ID" value="AET5Gv20955800.5"/>
    <property type="gene ID" value="AET5Gv20955800"/>
</dbReference>
<keyword evidence="4 5" id="KW-0067">ATP-binding</keyword>
<keyword evidence="9" id="KW-1185">Reference proteome</keyword>
<keyword evidence="3" id="KW-0418">Kinase</keyword>
<dbReference type="FunFam" id="1.10.510.10:FF:000625">
    <property type="entry name" value="Cysteine-rich receptor-like protein kinase 6"/>
    <property type="match status" value="1"/>
</dbReference>
<reference evidence="8" key="4">
    <citation type="submission" date="2019-03" db="UniProtKB">
        <authorList>
            <consortium name="EnsemblPlants"/>
        </authorList>
    </citation>
    <scope>IDENTIFICATION</scope>
</reference>
<dbReference type="GO" id="GO:0004672">
    <property type="term" value="F:protein kinase activity"/>
    <property type="evidence" value="ECO:0007669"/>
    <property type="project" value="InterPro"/>
</dbReference>
<organism evidence="8 9">
    <name type="scientific">Aegilops tauschii subsp. strangulata</name>
    <name type="common">Goatgrass</name>
    <dbReference type="NCBI Taxonomy" id="200361"/>
    <lineage>
        <taxon>Eukaryota</taxon>
        <taxon>Viridiplantae</taxon>
        <taxon>Streptophyta</taxon>
        <taxon>Embryophyta</taxon>
        <taxon>Tracheophyta</taxon>
        <taxon>Spermatophyta</taxon>
        <taxon>Magnoliopsida</taxon>
        <taxon>Liliopsida</taxon>
        <taxon>Poales</taxon>
        <taxon>Poaceae</taxon>
        <taxon>BOP clade</taxon>
        <taxon>Pooideae</taxon>
        <taxon>Triticodae</taxon>
        <taxon>Triticeae</taxon>
        <taxon>Triticinae</taxon>
        <taxon>Aegilops</taxon>
    </lineage>
</organism>
<dbReference type="PROSITE" id="PS00107">
    <property type="entry name" value="PROTEIN_KINASE_ATP"/>
    <property type="match status" value="1"/>
</dbReference>
<dbReference type="SMART" id="SM00220">
    <property type="entry name" value="S_TKc"/>
    <property type="match status" value="1"/>
</dbReference>
<dbReference type="Gramene" id="AET5Gv20955800.11">
    <property type="protein sequence ID" value="AET5Gv20955800.11"/>
    <property type="gene ID" value="AET5Gv20955800"/>
</dbReference>
<dbReference type="EnsemblPlants" id="AET5Gv20955800.11">
    <property type="protein sequence ID" value="AET5Gv20955800.11"/>
    <property type="gene ID" value="AET5Gv20955800"/>
</dbReference>
<dbReference type="PANTHER" id="PTHR45707:SF76">
    <property type="entry name" value="PROTEIN KINASE DOMAIN-CONTAINING PROTEIN"/>
    <property type="match status" value="1"/>
</dbReference>
<dbReference type="Gene3D" id="1.10.510.10">
    <property type="entry name" value="Transferase(Phosphotransferase) domain 1"/>
    <property type="match status" value="1"/>
</dbReference>
<dbReference type="InterPro" id="IPR008271">
    <property type="entry name" value="Ser/Thr_kinase_AS"/>
</dbReference>
<dbReference type="GO" id="GO:0005524">
    <property type="term" value="F:ATP binding"/>
    <property type="evidence" value="ECO:0007669"/>
    <property type="project" value="UniProtKB-UniRule"/>
</dbReference>
<evidence type="ECO:0000256" key="4">
    <source>
        <dbReference type="ARBA" id="ARBA00022840"/>
    </source>
</evidence>
<dbReference type="InterPro" id="IPR017441">
    <property type="entry name" value="Protein_kinase_ATP_BS"/>
</dbReference>
<feature type="region of interest" description="Disordered" evidence="6">
    <location>
        <begin position="453"/>
        <end position="495"/>
    </location>
</feature>
<accession>A0A453LYF8</accession>
<reference evidence="8" key="5">
    <citation type="journal article" date="2021" name="G3 (Bethesda)">
        <title>Aegilops tauschii genome assembly Aet v5.0 features greater sequence contiguity and improved annotation.</title>
        <authorList>
            <person name="Wang L."/>
            <person name="Zhu T."/>
            <person name="Rodriguez J.C."/>
            <person name="Deal K.R."/>
            <person name="Dubcovsky J."/>
            <person name="McGuire P.E."/>
            <person name="Lux T."/>
            <person name="Spannagl M."/>
            <person name="Mayer K.F.X."/>
            <person name="Baldrich P."/>
            <person name="Meyers B.C."/>
            <person name="Huo N."/>
            <person name="Gu Y.Q."/>
            <person name="Zhou H."/>
            <person name="Devos K.M."/>
            <person name="Bennetzen J.L."/>
            <person name="Unver T."/>
            <person name="Budak H."/>
            <person name="Gulick P.J."/>
            <person name="Galiba G."/>
            <person name="Kalapos B."/>
            <person name="Nelson D.R."/>
            <person name="Li P."/>
            <person name="You F.M."/>
            <person name="Luo M.C."/>
            <person name="Dvorak J."/>
        </authorList>
    </citation>
    <scope>NUCLEOTIDE SEQUENCE [LARGE SCALE GENOMIC DNA]</scope>
    <source>
        <strain evidence="8">cv. AL8/78</strain>
    </source>
</reference>
<dbReference type="Gramene" id="AET5Gv20955800.8">
    <property type="protein sequence ID" value="AET5Gv20955800.8"/>
    <property type="gene ID" value="AET5Gv20955800"/>
</dbReference>
<dbReference type="STRING" id="200361.A0A453LYF8"/>
<dbReference type="OMA" id="CLHIELK"/>
<dbReference type="Pfam" id="PF00069">
    <property type="entry name" value="Pkinase"/>
    <property type="match status" value="1"/>
</dbReference>
<dbReference type="PROSITE" id="PS50011">
    <property type="entry name" value="PROTEIN_KINASE_DOM"/>
    <property type="match status" value="1"/>
</dbReference>
<dbReference type="PANTHER" id="PTHR45707">
    <property type="entry name" value="C2 CALCIUM/LIPID-BINDING PLANT PHOSPHORIBOSYLTRANSFERASE FAMILY PROTEIN"/>
    <property type="match status" value="1"/>
</dbReference>
<dbReference type="EnsemblPlants" id="AET5Gv20955800.8">
    <property type="protein sequence ID" value="AET5Gv20955800.8"/>
    <property type="gene ID" value="AET5Gv20955800"/>
</dbReference>
<dbReference type="Proteomes" id="UP000015105">
    <property type="component" value="Chromosome 5D"/>
</dbReference>
<dbReference type="Gramene" id="AET5Gv20955800.2">
    <property type="protein sequence ID" value="AET5Gv20955800.2"/>
    <property type="gene ID" value="AET5Gv20955800"/>
</dbReference>
<reference evidence="9" key="1">
    <citation type="journal article" date="2014" name="Science">
        <title>Ancient hybridizations among the ancestral genomes of bread wheat.</title>
        <authorList>
            <consortium name="International Wheat Genome Sequencing Consortium,"/>
            <person name="Marcussen T."/>
            <person name="Sandve S.R."/>
            <person name="Heier L."/>
            <person name="Spannagl M."/>
            <person name="Pfeifer M."/>
            <person name="Jakobsen K.S."/>
            <person name="Wulff B.B."/>
            <person name="Steuernagel B."/>
            <person name="Mayer K.F."/>
            <person name="Olsen O.A."/>
        </authorList>
    </citation>
    <scope>NUCLEOTIDE SEQUENCE [LARGE SCALE GENOMIC DNA]</scope>
    <source>
        <strain evidence="9">cv. AL8/78</strain>
    </source>
</reference>
<dbReference type="Gene3D" id="3.30.200.20">
    <property type="entry name" value="Phosphorylase Kinase, domain 1"/>
    <property type="match status" value="1"/>
</dbReference>
<proteinExistence type="predicted"/>
<sequence>MAPKRPLDATLPEEEAALWLSRMKRSRRFRLKRTVLVVMWLMCGPSGTARKRRERKRPWRWISQVVCPWMSMLDVSSEPPFVPLDYLREITDDFSEERKLGSGSFGEVYLGVDQDGQKIAVKRIYQMAGVDDGQFQNEFTNLARLKHRNIVRLVGYCNHIQEVPAMYEGKFVLAEKIHRALCLEYMSNGSLQKYISDECNKYDWRTGYGIIKGICQGLKCLHIELKPPIYHLDLKPANVLLDENMVPRLADFGISRLFGDERTRATKSILGTQGYLPPEYIHNNLISSKFDIFSLGVVIIKIMSGRAGYSKITDMSPQEFTNLVQEKWTNRLHETSSLMKAYSKQVKTCIQIGLMCVNDDRHKRPSIQDIVNRLNETETECTYAARKDGSLIYQIPEDDSITFMGASLTGQQNGHFSFSTTDAPGTSYPVADVAGTTPGGVSLGISSPNHVPVDMSSEPPSDEFDETDQGIAPANNGEVPNSNNQPHGYEHDGGKWQPVIKLEATTTCFPLPH</sequence>
<dbReference type="InterPro" id="IPR000719">
    <property type="entry name" value="Prot_kinase_dom"/>
</dbReference>
<evidence type="ECO:0000313" key="8">
    <source>
        <dbReference type="EnsemblPlants" id="AET5Gv20955800.2"/>
    </source>
</evidence>
<dbReference type="FunFam" id="3.30.200.20:FF:000465">
    <property type="entry name" value="Cysteine-rich receptor-like protein kinase 6"/>
    <property type="match status" value="1"/>
</dbReference>
<dbReference type="EnsemblPlants" id="AET5Gv20955800.5">
    <property type="protein sequence ID" value="AET5Gv20955800.5"/>
    <property type="gene ID" value="AET5Gv20955800"/>
</dbReference>
<evidence type="ECO:0000256" key="6">
    <source>
        <dbReference type="SAM" id="MobiDB-lite"/>
    </source>
</evidence>
<dbReference type="SUPFAM" id="SSF56112">
    <property type="entry name" value="Protein kinase-like (PK-like)"/>
    <property type="match status" value="1"/>
</dbReference>
<evidence type="ECO:0000313" key="9">
    <source>
        <dbReference type="Proteomes" id="UP000015105"/>
    </source>
</evidence>
<dbReference type="RefSeq" id="XP_073354352.1">
    <property type="nucleotide sequence ID" value="XM_073498251.1"/>
</dbReference>
<feature type="binding site" evidence="5">
    <location>
        <position position="122"/>
    </location>
    <ligand>
        <name>ATP</name>
        <dbReference type="ChEBI" id="CHEBI:30616"/>
    </ligand>
</feature>
<evidence type="ECO:0000256" key="2">
    <source>
        <dbReference type="ARBA" id="ARBA00022741"/>
    </source>
</evidence>
<dbReference type="GeneID" id="109759398"/>
<dbReference type="EnsemblPlants" id="AET5Gv20955800.9">
    <property type="protein sequence ID" value="AET5Gv20955800.9"/>
    <property type="gene ID" value="AET5Gv20955800"/>
</dbReference>
<reference evidence="8" key="3">
    <citation type="journal article" date="2017" name="Nature">
        <title>Genome sequence of the progenitor of the wheat D genome Aegilops tauschii.</title>
        <authorList>
            <person name="Luo M.C."/>
            <person name="Gu Y.Q."/>
            <person name="Puiu D."/>
            <person name="Wang H."/>
            <person name="Twardziok S.O."/>
            <person name="Deal K.R."/>
            <person name="Huo N."/>
            <person name="Zhu T."/>
            <person name="Wang L."/>
            <person name="Wang Y."/>
            <person name="McGuire P.E."/>
            <person name="Liu S."/>
            <person name="Long H."/>
            <person name="Ramasamy R.K."/>
            <person name="Rodriguez J.C."/>
            <person name="Van S.L."/>
            <person name="Yuan L."/>
            <person name="Wang Z."/>
            <person name="Xia Z."/>
            <person name="Xiao L."/>
            <person name="Anderson O.D."/>
            <person name="Ouyang S."/>
            <person name="Liang Y."/>
            <person name="Zimin A.V."/>
            <person name="Pertea G."/>
            <person name="Qi P."/>
            <person name="Bennetzen J.L."/>
            <person name="Dai X."/>
            <person name="Dawson M.W."/>
            <person name="Muller H.G."/>
            <person name="Kugler K."/>
            <person name="Rivarola-Duarte L."/>
            <person name="Spannagl M."/>
            <person name="Mayer K.F.X."/>
            <person name="Lu F.H."/>
            <person name="Bevan M.W."/>
            <person name="Leroy P."/>
            <person name="Li P."/>
            <person name="You F.M."/>
            <person name="Sun Q."/>
            <person name="Liu Z."/>
            <person name="Lyons E."/>
            <person name="Wicker T."/>
            <person name="Salzberg S.L."/>
            <person name="Devos K.M."/>
            <person name="Dvorak J."/>
        </authorList>
    </citation>
    <scope>NUCLEOTIDE SEQUENCE [LARGE SCALE GENOMIC DNA]</scope>
    <source>
        <strain evidence="8">cv. AL8/78</strain>
    </source>
</reference>
<protein>
    <recommendedName>
        <fullName evidence="7">Protein kinase domain-containing protein</fullName>
    </recommendedName>
</protein>
<dbReference type="EnsemblPlants" id="AET5Gv20955800.13">
    <property type="protein sequence ID" value="AET5Gv20955800.13"/>
    <property type="gene ID" value="AET5Gv20955800"/>
</dbReference>
<evidence type="ECO:0000256" key="5">
    <source>
        <dbReference type="PROSITE-ProRule" id="PRU10141"/>
    </source>
</evidence>
<dbReference type="RefSeq" id="XP_073354353.1">
    <property type="nucleotide sequence ID" value="XM_073498252.1"/>
</dbReference>
<reference evidence="9" key="2">
    <citation type="journal article" date="2017" name="Nat. Plants">
        <title>The Aegilops tauschii genome reveals multiple impacts of transposons.</title>
        <authorList>
            <person name="Zhao G."/>
            <person name="Zou C."/>
            <person name="Li K."/>
            <person name="Wang K."/>
            <person name="Li T."/>
            <person name="Gao L."/>
            <person name="Zhang X."/>
            <person name="Wang H."/>
            <person name="Yang Z."/>
            <person name="Liu X."/>
            <person name="Jiang W."/>
            <person name="Mao L."/>
            <person name="Kong X."/>
            <person name="Jiao Y."/>
            <person name="Jia J."/>
        </authorList>
    </citation>
    <scope>NUCLEOTIDE SEQUENCE [LARGE SCALE GENOMIC DNA]</scope>
    <source>
        <strain evidence="9">cv. AL8/78</strain>
    </source>
</reference>
<dbReference type="Gramene" id="AET5Gv20955800.13">
    <property type="protein sequence ID" value="AET5Gv20955800.13"/>
    <property type="gene ID" value="AET5Gv20955800"/>
</dbReference>
<dbReference type="Gramene" id="AET5Gv20955800.9">
    <property type="protein sequence ID" value="AET5Gv20955800.9"/>
    <property type="gene ID" value="AET5Gv20955800"/>
</dbReference>
<evidence type="ECO:0000256" key="3">
    <source>
        <dbReference type="ARBA" id="ARBA00022777"/>
    </source>
</evidence>
<dbReference type="OrthoDB" id="1923451at2759"/>
<name>A0A453LYF8_AEGTS</name>
<dbReference type="PROSITE" id="PS00108">
    <property type="entry name" value="PROTEIN_KINASE_ST"/>
    <property type="match status" value="1"/>
</dbReference>
<evidence type="ECO:0000256" key="1">
    <source>
        <dbReference type="ARBA" id="ARBA00022679"/>
    </source>
</evidence>
<keyword evidence="2 5" id="KW-0547">Nucleotide-binding</keyword>
<feature type="domain" description="Protein kinase" evidence="7">
    <location>
        <begin position="94"/>
        <end position="378"/>
    </location>
</feature>
<evidence type="ECO:0000259" key="7">
    <source>
        <dbReference type="PROSITE" id="PS50011"/>
    </source>
</evidence>
<keyword evidence="1" id="KW-0808">Transferase</keyword>
<dbReference type="InterPro" id="IPR011009">
    <property type="entry name" value="Kinase-like_dom_sf"/>
</dbReference>
<dbReference type="EnsemblPlants" id="AET5Gv20955800.2">
    <property type="protein sequence ID" value="AET5Gv20955800.2"/>
    <property type="gene ID" value="AET5Gv20955800"/>
</dbReference>
<dbReference type="AlphaFoldDB" id="A0A453LYF8"/>